<organism evidence="5 6">
    <name type="scientific">Quillaja saponaria</name>
    <name type="common">Soap bark tree</name>
    <dbReference type="NCBI Taxonomy" id="32244"/>
    <lineage>
        <taxon>Eukaryota</taxon>
        <taxon>Viridiplantae</taxon>
        <taxon>Streptophyta</taxon>
        <taxon>Embryophyta</taxon>
        <taxon>Tracheophyta</taxon>
        <taxon>Spermatophyta</taxon>
        <taxon>Magnoliopsida</taxon>
        <taxon>eudicotyledons</taxon>
        <taxon>Gunneridae</taxon>
        <taxon>Pentapetalae</taxon>
        <taxon>rosids</taxon>
        <taxon>fabids</taxon>
        <taxon>Fabales</taxon>
        <taxon>Quillajaceae</taxon>
        <taxon>Quillaja</taxon>
    </lineage>
</organism>
<comment type="caution">
    <text evidence="5">The sequence shown here is derived from an EMBL/GenBank/DDBJ whole genome shotgun (WGS) entry which is preliminary data.</text>
</comment>
<dbReference type="Proteomes" id="UP001163823">
    <property type="component" value="Chromosome 5"/>
</dbReference>
<protein>
    <recommendedName>
        <fullName evidence="2">Protein TIFY</fullName>
    </recommendedName>
    <alternativeName>
        <fullName evidence="2">Jasmonate ZIM domain-containing protein</fullName>
    </alternativeName>
</protein>
<keyword evidence="2" id="KW-1184">Jasmonic acid signaling pathway</keyword>
<feature type="region of interest" description="Disordered" evidence="3">
    <location>
        <begin position="49"/>
        <end position="68"/>
    </location>
</feature>
<sequence length="145" mass="16108">MSESENSTAQLTIFYAGVINVFDNVSFDKAQAIMLLAGENSLSKPAVTEIPKGEVKSPPHQSSLTPVRKLKAGLPVARRYSLQCFLEKRRKRIVNKSPYAPLNPKDKKDNETMMNKAINKNHSDSLSPFPARLTCFVPISANNNF</sequence>
<name>A0AAD7M125_QUISA</name>
<reference evidence="5" key="1">
    <citation type="journal article" date="2023" name="Science">
        <title>Elucidation of the pathway for biosynthesis of saponin adjuvants from the soapbark tree.</title>
        <authorList>
            <person name="Reed J."/>
            <person name="Orme A."/>
            <person name="El-Demerdash A."/>
            <person name="Owen C."/>
            <person name="Martin L.B.B."/>
            <person name="Misra R.C."/>
            <person name="Kikuchi S."/>
            <person name="Rejzek M."/>
            <person name="Martin A.C."/>
            <person name="Harkess A."/>
            <person name="Leebens-Mack J."/>
            <person name="Louveau T."/>
            <person name="Stephenson M.J."/>
            <person name="Osbourn A."/>
        </authorList>
    </citation>
    <scope>NUCLEOTIDE SEQUENCE</scope>
    <source>
        <strain evidence="5">S10</strain>
    </source>
</reference>
<comment type="domain">
    <text evidence="2">The jas domain is required for interaction with COI1.</text>
</comment>
<dbReference type="SMART" id="SM00979">
    <property type="entry name" value="TIFY"/>
    <property type="match status" value="1"/>
</dbReference>
<dbReference type="GO" id="GO:0009611">
    <property type="term" value="P:response to wounding"/>
    <property type="evidence" value="ECO:0007669"/>
    <property type="project" value="UniProtKB-UniRule"/>
</dbReference>
<dbReference type="EMBL" id="JARAOO010000005">
    <property type="protein sequence ID" value="KAJ7968004.1"/>
    <property type="molecule type" value="Genomic_DNA"/>
</dbReference>
<evidence type="ECO:0000313" key="5">
    <source>
        <dbReference type="EMBL" id="KAJ7968004.1"/>
    </source>
</evidence>
<evidence type="ECO:0000256" key="1">
    <source>
        <dbReference type="ARBA" id="ARBA00008614"/>
    </source>
</evidence>
<comment type="function">
    <text evidence="2">Repressor of jasmonate responses.</text>
</comment>
<proteinExistence type="inferred from homology"/>
<dbReference type="KEGG" id="qsa:O6P43_012174"/>
<dbReference type="PANTHER" id="PTHR33077">
    <property type="entry name" value="PROTEIN TIFY 4A-RELATED-RELATED"/>
    <property type="match status" value="1"/>
</dbReference>
<dbReference type="GO" id="GO:0031347">
    <property type="term" value="P:regulation of defense response"/>
    <property type="evidence" value="ECO:0007669"/>
    <property type="project" value="UniProtKB-UniRule"/>
</dbReference>
<evidence type="ECO:0000256" key="3">
    <source>
        <dbReference type="SAM" id="MobiDB-lite"/>
    </source>
</evidence>
<keyword evidence="2" id="KW-0539">Nucleus</keyword>
<feature type="domain" description="Tify" evidence="4">
    <location>
        <begin position="4"/>
        <end position="39"/>
    </location>
</feature>
<dbReference type="GO" id="GO:0005634">
    <property type="term" value="C:nucleus"/>
    <property type="evidence" value="ECO:0007669"/>
    <property type="project" value="UniProtKB-SubCell"/>
</dbReference>
<comment type="subcellular location">
    <subcellularLocation>
        <location evidence="2">Nucleus</location>
    </subcellularLocation>
</comment>
<dbReference type="InterPro" id="IPR040390">
    <property type="entry name" value="TIFY/JAZ"/>
</dbReference>
<evidence type="ECO:0000313" key="6">
    <source>
        <dbReference type="Proteomes" id="UP001163823"/>
    </source>
</evidence>
<evidence type="ECO:0000259" key="4">
    <source>
        <dbReference type="PROSITE" id="PS51320"/>
    </source>
</evidence>
<dbReference type="PROSITE" id="PS51320">
    <property type="entry name" value="TIFY"/>
    <property type="match status" value="1"/>
</dbReference>
<dbReference type="InterPro" id="IPR010399">
    <property type="entry name" value="Tify_dom"/>
</dbReference>
<dbReference type="EMBL" id="JARAOO010000005">
    <property type="protein sequence ID" value="KAJ7968003.1"/>
    <property type="molecule type" value="Genomic_DNA"/>
</dbReference>
<dbReference type="PANTHER" id="PTHR33077:SF102">
    <property type="entry name" value="PROTEIN TIFY"/>
    <property type="match status" value="1"/>
</dbReference>
<dbReference type="Pfam" id="PF06200">
    <property type="entry name" value="tify"/>
    <property type="match status" value="1"/>
</dbReference>
<dbReference type="AlphaFoldDB" id="A0AAD7M125"/>
<dbReference type="GO" id="GO:2000022">
    <property type="term" value="P:regulation of jasmonic acid mediated signaling pathway"/>
    <property type="evidence" value="ECO:0007669"/>
    <property type="project" value="UniProtKB-UniRule"/>
</dbReference>
<dbReference type="InterPro" id="IPR018467">
    <property type="entry name" value="CCT_CS"/>
</dbReference>
<dbReference type="Pfam" id="PF09425">
    <property type="entry name" value="Jas_motif"/>
    <property type="match status" value="1"/>
</dbReference>
<comment type="similarity">
    <text evidence="1 2">Belongs to the TIFY/JAZ family.</text>
</comment>
<keyword evidence="6" id="KW-1185">Reference proteome</keyword>
<accession>A0AAD7M125</accession>
<gene>
    <name evidence="5" type="ORF">O6P43_012174</name>
</gene>
<evidence type="ECO:0000256" key="2">
    <source>
        <dbReference type="RuleBase" id="RU369065"/>
    </source>
</evidence>